<gene>
    <name evidence="1" type="ORF">HMPREF9020_01567</name>
</gene>
<accession>W1MXH5</accession>
<evidence type="ECO:0000313" key="1">
    <source>
        <dbReference type="EMBL" id="EQW12974.1"/>
    </source>
</evidence>
<dbReference type="EMBL" id="ADCX01000013">
    <property type="protein sequence ID" value="EQW12974.1"/>
    <property type="molecule type" value="Genomic_DNA"/>
</dbReference>
<name>W1MXH5_SCAIO</name>
<comment type="caution">
    <text evidence="1">The sequence shown here is derived from an EMBL/GenBank/DDBJ whole genome shotgun (WGS) entry which is preliminary data.</text>
</comment>
<evidence type="ECO:0000313" key="2">
    <source>
        <dbReference type="Proteomes" id="UP000005777"/>
    </source>
</evidence>
<sequence>MDRQKARELAQTIRFSVWEHYNKDQMVIRFVTS</sequence>
<protein>
    <submittedName>
        <fullName evidence="1">Uncharacterized protein</fullName>
    </submittedName>
</protein>
<dbReference type="HOGENOM" id="CLU_3383703_0_0_11"/>
<keyword evidence="2" id="KW-1185">Reference proteome</keyword>
<reference evidence="1 2" key="1">
    <citation type="submission" date="2012-01" db="EMBL/GenBank/DDBJ databases">
        <title>The Genome Sequence of Scardovia inopinata F0304.</title>
        <authorList>
            <consortium name="The Broad Institute Genome Sequencing Platform"/>
            <person name="Ward D."/>
            <person name="Earl A."/>
            <person name="Feldgarden M."/>
            <person name="Gevers D."/>
            <person name="Young S."/>
            <person name="Zeng Q."/>
            <person name="Koehrsen M."/>
            <person name="Alvarado L."/>
            <person name="Berlin A.M."/>
            <person name="Borenstein D."/>
            <person name="Chapman S.B."/>
            <person name="Chen Z."/>
            <person name="Engels R."/>
            <person name="Freedman E."/>
            <person name="Gellesch M."/>
            <person name="Goldberg J."/>
            <person name="Griggs A."/>
            <person name="Gujja S."/>
            <person name="Heilman E.R."/>
            <person name="Heiman D.I."/>
            <person name="Hepburn T.A."/>
            <person name="Howarth C."/>
            <person name="Jen D."/>
            <person name="Larson L."/>
            <person name="Mehta T."/>
            <person name="Park D."/>
            <person name="Pearson M."/>
            <person name="Richards J."/>
            <person name="Roberts A."/>
            <person name="Saif S."/>
            <person name="Shea T.D."/>
            <person name="Shenoy N."/>
            <person name="Sisk P."/>
            <person name="Stolte C."/>
            <person name="Sykes S.N."/>
            <person name="Walk T."/>
            <person name="White J."/>
            <person name="Yandava C."/>
            <person name="Izard J."/>
            <person name="Baranova O.V."/>
            <person name="Blanton J.M."/>
            <person name="Tanner A.C."/>
            <person name="Dewhirst F."/>
            <person name="Haas B."/>
            <person name="Nusbaum C."/>
            <person name="Birren B."/>
        </authorList>
    </citation>
    <scope>NUCLEOTIDE SEQUENCE [LARGE SCALE GENOMIC DNA]</scope>
    <source>
        <strain evidence="1 2">F0304</strain>
    </source>
</reference>
<proteinExistence type="predicted"/>
<dbReference type="AlphaFoldDB" id="W1MXH5"/>
<dbReference type="Proteomes" id="UP000005777">
    <property type="component" value="Unassembled WGS sequence"/>
</dbReference>
<organism evidence="1 2">
    <name type="scientific">Scardovia inopinata F0304</name>
    <dbReference type="NCBI Taxonomy" id="641146"/>
    <lineage>
        <taxon>Bacteria</taxon>
        <taxon>Bacillati</taxon>
        <taxon>Actinomycetota</taxon>
        <taxon>Actinomycetes</taxon>
        <taxon>Bifidobacteriales</taxon>
        <taxon>Bifidobacteriaceae</taxon>
        <taxon>Scardovia</taxon>
    </lineage>
</organism>